<gene>
    <name evidence="1" type="ORF">PMAYCL1PPCAC_27932</name>
</gene>
<evidence type="ECO:0000313" key="2">
    <source>
        <dbReference type="Proteomes" id="UP001328107"/>
    </source>
</evidence>
<accession>A0AAN5D811</accession>
<organism evidence="1 2">
    <name type="scientific">Pristionchus mayeri</name>
    <dbReference type="NCBI Taxonomy" id="1317129"/>
    <lineage>
        <taxon>Eukaryota</taxon>
        <taxon>Metazoa</taxon>
        <taxon>Ecdysozoa</taxon>
        <taxon>Nematoda</taxon>
        <taxon>Chromadorea</taxon>
        <taxon>Rhabditida</taxon>
        <taxon>Rhabditina</taxon>
        <taxon>Diplogasteromorpha</taxon>
        <taxon>Diplogasteroidea</taxon>
        <taxon>Neodiplogasteridae</taxon>
        <taxon>Pristionchus</taxon>
    </lineage>
</organism>
<dbReference type="EMBL" id="BTRK01000006">
    <property type="protein sequence ID" value="GMR57737.1"/>
    <property type="molecule type" value="Genomic_DNA"/>
</dbReference>
<dbReference type="AlphaFoldDB" id="A0AAN5D811"/>
<proteinExistence type="predicted"/>
<name>A0AAN5D811_9BILA</name>
<comment type="caution">
    <text evidence="1">The sequence shown here is derived from an EMBL/GenBank/DDBJ whole genome shotgun (WGS) entry which is preliminary data.</text>
</comment>
<keyword evidence="2" id="KW-1185">Reference proteome</keyword>
<reference evidence="2" key="1">
    <citation type="submission" date="2022-10" db="EMBL/GenBank/DDBJ databases">
        <title>Genome assembly of Pristionchus species.</title>
        <authorList>
            <person name="Yoshida K."/>
            <person name="Sommer R.J."/>
        </authorList>
    </citation>
    <scope>NUCLEOTIDE SEQUENCE [LARGE SCALE GENOMIC DNA]</scope>
    <source>
        <strain evidence="2">RS5460</strain>
    </source>
</reference>
<dbReference type="Proteomes" id="UP001328107">
    <property type="component" value="Unassembled WGS sequence"/>
</dbReference>
<feature type="non-terminal residue" evidence="1">
    <location>
        <position position="199"/>
    </location>
</feature>
<evidence type="ECO:0000313" key="1">
    <source>
        <dbReference type="EMBL" id="GMR57737.1"/>
    </source>
</evidence>
<sequence length="199" mass="22596">MAREKNRPGINEVIVKKTEVGLNVEIRLYPSNLAFYDLSKLDMRRWKRSMDNFIRAPTLHATLTGLQDPIIEQMVEFLSSSTKYVSVAENRGLSPADLALSAKLLGASTIADLRFRLQNLDDTMTPLIISFLSRVTETLSLSVTTQPQIYDPEAVIHALFSSSFAHLRIFNTRSYLFFGLDLTFWESFLNEHLSNGSFE</sequence>
<protein>
    <submittedName>
        <fullName evidence="1">Uncharacterized protein</fullName>
    </submittedName>
</protein>